<dbReference type="eggNOG" id="KOG0048">
    <property type="taxonomic scope" value="Eukaryota"/>
</dbReference>
<evidence type="ECO:0000256" key="1">
    <source>
        <dbReference type="ARBA" id="ARBA00023015"/>
    </source>
</evidence>
<evidence type="ECO:0000313" key="8">
    <source>
        <dbReference type="Proteomes" id="UP000001542"/>
    </source>
</evidence>
<dbReference type="InterPro" id="IPR017930">
    <property type="entry name" value="Myb_dom"/>
</dbReference>
<dbReference type="PROSITE" id="PS50090">
    <property type="entry name" value="MYB_LIKE"/>
    <property type="match status" value="2"/>
</dbReference>
<dbReference type="VEuPathDB" id="TrichDB:TVAG_476290"/>
<dbReference type="CDD" id="cd00167">
    <property type="entry name" value="SANT"/>
    <property type="match status" value="2"/>
</dbReference>
<organism evidence="7 8">
    <name type="scientific">Trichomonas vaginalis (strain ATCC PRA-98 / G3)</name>
    <dbReference type="NCBI Taxonomy" id="412133"/>
    <lineage>
        <taxon>Eukaryota</taxon>
        <taxon>Metamonada</taxon>
        <taxon>Parabasalia</taxon>
        <taxon>Trichomonadida</taxon>
        <taxon>Trichomonadidae</taxon>
        <taxon>Trichomonas</taxon>
    </lineage>
</organism>
<dbReference type="Gene3D" id="1.10.10.60">
    <property type="entry name" value="Homeodomain-like"/>
    <property type="match status" value="2"/>
</dbReference>
<sequence>MEENNPNPGDAALQYLMQVIPDVMKDTNKKQISRHKFSSYEDELLKQAYAKLGPNDWNAIAEEVPGRTARQCRDRWKKYLSGVENGPWTEEEDALLLEKYNELGPKWAQIAQFFKSRTDNNVKNRWVTRGTREKHKNAVEAAQIPGLLNELFPTGQGSSTDIAPQLQ</sequence>
<keyword evidence="1" id="KW-0805">Transcription regulation</keyword>
<dbReference type="SMART" id="SM00717">
    <property type="entry name" value="SANT"/>
    <property type="match status" value="2"/>
</dbReference>
<evidence type="ECO:0000256" key="2">
    <source>
        <dbReference type="ARBA" id="ARBA00023125"/>
    </source>
</evidence>
<dbReference type="InterPro" id="IPR051575">
    <property type="entry name" value="Myb-like_DNA-bd"/>
</dbReference>
<dbReference type="Proteomes" id="UP000001542">
    <property type="component" value="Unassembled WGS sequence"/>
</dbReference>
<dbReference type="InterPro" id="IPR001005">
    <property type="entry name" value="SANT/Myb"/>
</dbReference>
<dbReference type="SMR" id="A2DA52"/>
<name>A2DA52_TRIV3</name>
<dbReference type="SUPFAM" id="SSF46689">
    <property type="entry name" value="Homeodomain-like"/>
    <property type="match status" value="1"/>
</dbReference>
<dbReference type="AlphaFoldDB" id="A2DA52"/>
<accession>A2DA52</accession>
<dbReference type="PROSITE" id="PS51294">
    <property type="entry name" value="HTH_MYB"/>
    <property type="match status" value="2"/>
</dbReference>
<feature type="domain" description="HTH myb-type" evidence="6">
    <location>
        <begin position="29"/>
        <end position="84"/>
    </location>
</feature>
<keyword evidence="2 7" id="KW-0238">DNA-binding</keyword>
<keyword evidence="3" id="KW-0804">Transcription</keyword>
<proteinExistence type="predicted"/>
<dbReference type="OrthoDB" id="2143914at2759"/>
<keyword evidence="8" id="KW-1185">Reference proteome</keyword>
<feature type="domain" description="Myb-like" evidence="5">
    <location>
        <begin position="86"/>
        <end position="126"/>
    </location>
</feature>
<dbReference type="GO" id="GO:0000981">
    <property type="term" value="F:DNA-binding transcription factor activity, RNA polymerase II-specific"/>
    <property type="evidence" value="ECO:0000318"/>
    <property type="project" value="GO_Central"/>
</dbReference>
<protein>
    <submittedName>
        <fullName evidence="7">Myb-like DNA-binding domain containing protein</fullName>
    </submittedName>
</protein>
<dbReference type="STRING" id="5722.A2DA52"/>
<dbReference type="GO" id="GO:0000978">
    <property type="term" value="F:RNA polymerase II cis-regulatory region sequence-specific DNA binding"/>
    <property type="evidence" value="ECO:0000318"/>
    <property type="project" value="GO_Central"/>
</dbReference>
<dbReference type="RefSeq" id="XP_001583686.1">
    <property type="nucleotide sequence ID" value="XM_001583636.1"/>
</dbReference>
<dbReference type="Pfam" id="PF00249">
    <property type="entry name" value="Myb_DNA-binding"/>
    <property type="match status" value="2"/>
</dbReference>
<dbReference type="GO" id="GO:0005634">
    <property type="term" value="C:nucleus"/>
    <property type="evidence" value="ECO:0000318"/>
    <property type="project" value="GO_Central"/>
</dbReference>
<reference evidence="7" key="2">
    <citation type="journal article" date="2007" name="Science">
        <title>Draft genome sequence of the sexually transmitted pathogen Trichomonas vaginalis.</title>
        <authorList>
            <person name="Carlton J.M."/>
            <person name="Hirt R.P."/>
            <person name="Silva J.C."/>
            <person name="Delcher A.L."/>
            <person name="Schatz M."/>
            <person name="Zhao Q."/>
            <person name="Wortman J.R."/>
            <person name="Bidwell S.L."/>
            <person name="Alsmark U.C.M."/>
            <person name="Besteiro S."/>
            <person name="Sicheritz-Ponten T."/>
            <person name="Noel C.J."/>
            <person name="Dacks J.B."/>
            <person name="Foster P.G."/>
            <person name="Simillion C."/>
            <person name="Van de Peer Y."/>
            <person name="Miranda-Saavedra D."/>
            <person name="Barton G.J."/>
            <person name="Westrop G.D."/>
            <person name="Mueller S."/>
            <person name="Dessi D."/>
            <person name="Fiori P.L."/>
            <person name="Ren Q."/>
            <person name="Paulsen I."/>
            <person name="Zhang H."/>
            <person name="Bastida-Corcuera F.D."/>
            <person name="Simoes-Barbosa A."/>
            <person name="Brown M.T."/>
            <person name="Hayes R.D."/>
            <person name="Mukherjee M."/>
            <person name="Okumura C.Y."/>
            <person name="Schneider R."/>
            <person name="Smith A.J."/>
            <person name="Vanacova S."/>
            <person name="Villalvazo M."/>
            <person name="Haas B.J."/>
            <person name="Pertea M."/>
            <person name="Feldblyum T.V."/>
            <person name="Utterback T.R."/>
            <person name="Shu C.L."/>
            <person name="Osoegawa K."/>
            <person name="de Jong P.J."/>
            <person name="Hrdy I."/>
            <person name="Horvathova L."/>
            <person name="Zubacova Z."/>
            <person name="Dolezal P."/>
            <person name="Malik S.B."/>
            <person name="Logsdon J.M. Jr."/>
            <person name="Henze K."/>
            <person name="Gupta A."/>
            <person name="Wang C.C."/>
            <person name="Dunne R.L."/>
            <person name="Upcroft J.A."/>
            <person name="Upcroft P."/>
            <person name="White O."/>
            <person name="Salzberg S.L."/>
            <person name="Tang P."/>
            <person name="Chiu C.-H."/>
            <person name="Lee Y.-S."/>
            <person name="Embley T.M."/>
            <person name="Coombs G.H."/>
            <person name="Mottram J.C."/>
            <person name="Tachezy J."/>
            <person name="Fraser-Liggett C.M."/>
            <person name="Johnson P.J."/>
        </authorList>
    </citation>
    <scope>NUCLEOTIDE SEQUENCE [LARGE SCALE GENOMIC DNA]</scope>
    <source>
        <strain evidence="7">G3</strain>
    </source>
</reference>
<dbReference type="PANTHER" id="PTHR46621">
    <property type="entry name" value="SNRNA-ACTIVATING PROTEIN COMPLEX SUBUNIT 4"/>
    <property type="match status" value="1"/>
</dbReference>
<dbReference type="EMBL" id="DS113182">
    <property type="protein sequence ID" value="EAY22700.1"/>
    <property type="molecule type" value="Genomic_DNA"/>
</dbReference>
<evidence type="ECO:0000259" key="5">
    <source>
        <dbReference type="PROSITE" id="PS50090"/>
    </source>
</evidence>
<dbReference type="VEuPathDB" id="TrichDB:TVAGG3_0266300"/>
<dbReference type="PANTHER" id="PTHR46621:SF1">
    <property type="entry name" value="SNRNA-ACTIVATING PROTEIN COMPLEX SUBUNIT 4"/>
    <property type="match status" value="1"/>
</dbReference>
<feature type="domain" description="HTH myb-type" evidence="6">
    <location>
        <begin position="86"/>
        <end position="134"/>
    </location>
</feature>
<evidence type="ECO:0000256" key="4">
    <source>
        <dbReference type="ARBA" id="ARBA00023242"/>
    </source>
</evidence>
<feature type="domain" description="Myb-like" evidence="5">
    <location>
        <begin position="29"/>
        <end position="80"/>
    </location>
</feature>
<gene>
    <name evidence="7" type="ORF">TVAG_476290</name>
</gene>
<dbReference type="GO" id="GO:0006355">
    <property type="term" value="P:regulation of DNA-templated transcription"/>
    <property type="evidence" value="ECO:0000318"/>
    <property type="project" value="GO_Central"/>
</dbReference>
<dbReference type="KEGG" id="tva:5468259"/>
<evidence type="ECO:0000256" key="3">
    <source>
        <dbReference type="ARBA" id="ARBA00023163"/>
    </source>
</evidence>
<dbReference type="InParanoid" id="A2DA52"/>
<reference evidence="7" key="1">
    <citation type="submission" date="2006-10" db="EMBL/GenBank/DDBJ databases">
        <authorList>
            <person name="Amadeo P."/>
            <person name="Zhao Q."/>
            <person name="Wortman J."/>
            <person name="Fraser-Liggett C."/>
            <person name="Carlton J."/>
        </authorList>
    </citation>
    <scope>NUCLEOTIDE SEQUENCE</scope>
    <source>
        <strain evidence="7">G3</strain>
    </source>
</reference>
<keyword evidence="4" id="KW-0539">Nucleus</keyword>
<evidence type="ECO:0000313" key="7">
    <source>
        <dbReference type="EMBL" id="EAY22700.1"/>
    </source>
</evidence>
<dbReference type="InterPro" id="IPR009057">
    <property type="entry name" value="Homeodomain-like_sf"/>
</dbReference>
<evidence type="ECO:0000259" key="6">
    <source>
        <dbReference type="PROSITE" id="PS51294"/>
    </source>
</evidence>